<evidence type="ECO:0000313" key="1">
    <source>
        <dbReference type="EMBL" id="MBD8504329.1"/>
    </source>
</evidence>
<sequence>MADKTPSDPQARFLDRIERRVRYLKSLQDAGMGVYLPADEQQRNRAIEQVVRSTARHSEIALLTADTLRIATDRVRSHLEAMQQVLPHDVQYRNRIKRAW</sequence>
<name>A0ABR9BDB2_9RHOO</name>
<dbReference type="EMBL" id="JACYTO010000002">
    <property type="protein sequence ID" value="MBD8504329.1"/>
    <property type="molecule type" value="Genomic_DNA"/>
</dbReference>
<reference evidence="2" key="1">
    <citation type="submission" date="2023-07" db="EMBL/GenBank/DDBJ databases">
        <title>Thauera sp. CAU 1555 isolated from sand of Yaerae Beach.</title>
        <authorList>
            <person name="Kim W."/>
        </authorList>
    </citation>
    <scope>NUCLEOTIDE SEQUENCE [LARGE SCALE GENOMIC DNA]</scope>
    <source>
        <strain evidence="2">CAU 1555</strain>
    </source>
</reference>
<protein>
    <submittedName>
        <fullName evidence="1">Uncharacterized protein</fullName>
    </submittedName>
</protein>
<comment type="caution">
    <text evidence="1">The sequence shown here is derived from an EMBL/GenBank/DDBJ whole genome shotgun (WGS) entry which is preliminary data.</text>
</comment>
<dbReference type="RefSeq" id="WP_187719086.1">
    <property type="nucleotide sequence ID" value="NZ_JACTAH010000002.1"/>
</dbReference>
<proteinExistence type="predicted"/>
<keyword evidence="2" id="KW-1185">Reference proteome</keyword>
<gene>
    <name evidence="1" type="ORF">IFO67_15665</name>
</gene>
<accession>A0ABR9BDB2</accession>
<dbReference type="Proteomes" id="UP000603602">
    <property type="component" value="Unassembled WGS sequence"/>
</dbReference>
<organism evidence="1 2">
    <name type="scientific">Thauera sedimentorum</name>
    <dbReference type="NCBI Taxonomy" id="2767595"/>
    <lineage>
        <taxon>Bacteria</taxon>
        <taxon>Pseudomonadati</taxon>
        <taxon>Pseudomonadota</taxon>
        <taxon>Betaproteobacteria</taxon>
        <taxon>Rhodocyclales</taxon>
        <taxon>Zoogloeaceae</taxon>
        <taxon>Thauera</taxon>
    </lineage>
</organism>
<evidence type="ECO:0000313" key="2">
    <source>
        <dbReference type="Proteomes" id="UP000603602"/>
    </source>
</evidence>